<evidence type="ECO:0000256" key="5">
    <source>
        <dbReference type="SAM" id="Phobius"/>
    </source>
</evidence>
<dbReference type="AlphaFoldDB" id="A0AAJ1WRG7"/>
<dbReference type="Gene3D" id="3.40.190.10">
    <property type="entry name" value="Periplasmic binding protein-like II"/>
    <property type="match status" value="2"/>
</dbReference>
<dbReference type="CDD" id="cd08504">
    <property type="entry name" value="PBP2_OppA"/>
    <property type="match status" value="1"/>
</dbReference>
<evidence type="ECO:0000256" key="3">
    <source>
        <dbReference type="ARBA" id="ARBA00022448"/>
    </source>
</evidence>
<dbReference type="Gene3D" id="3.90.76.10">
    <property type="entry name" value="Dipeptide-binding Protein, Domain 1"/>
    <property type="match status" value="1"/>
</dbReference>
<dbReference type="SUPFAM" id="SSF53850">
    <property type="entry name" value="Periplasmic binding protein-like II"/>
    <property type="match status" value="1"/>
</dbReference>
<evidence type="ECO:0000313" key="8">
    <source>
        <dbReference type="Proteomes" id="UP001238450"/>
    </source>
</evidence>
<gene>
    <name evidence="7" type="ORF">J2Z48_000727</name>
</gene>
<organism evidence="7 8">
    <name type="scientific">Croceifilum oryzae</name>
    <dbReference type="NCBI Taxonomy" id="1553429"/>
    <lineage>
        <taxon>Bacteria</taxon>
        <taxon>Bacillati</taxon>
        <taxon>Bacillota</taxon>
        <taxon>Bacilli</taxon>
        <taxon>Bacillales</taxon>
        <taxon>Thermoactinomycetaceae</taxon>
        <taxon>Croceifilum</taxon>
    </lineage>
</organism>
<sequence length="548" mass="62633">MARFKRIIQTITKIGKSISYKGLEKLKQAFVNKWNEKEPREHYYQLGKLAVIAVMIVLVYTSFFAMEKGADNSSVLTEMPPQIPDMLRIVETGELRNLDSALVNDQSAQNVLNNIMEGLMRLDKDSKPSYGMAEKVEVSPDYKTYTFTLRKDAKWSDGRPVIAEDFTFAWTRAVDTKNSKNGYLFKNIKGYKEGKIEQGVVASGDKLTVTLVKPDQNFLSLTTNSAMFPQRKDLYEKYRDVFGSDIKTLVSNGPFQLESFTLHKLVAVKNSNYWDHQSVKSNGFIMFGSKDDRDSDNKYVSNEVDFMQMRNKMAEATIKSDVVTVPRATIYYLYVNPNLNGDTKDYYAYAVEKLTDQSSFVKSSSIMPDLIYKRNDLLKKSENGNVTSPIKSDEVTCIDQSEVKRVCEMFKEKVCPSCTMNEVPAKEIREQMKGQGVGLVVNLWKSYYHDPLTFLDIFTTNATENTTGYSNPKYDQLVTQAHEEIDPVKQAKFISEAEDILTYRDKAVIPLYQRAISRLQKPYVQGVVYHPYGPEYSLKWMQVGKPSK</sequence>
<keyword evidence="4" id="KW-0732">Signal</keyword>
<dbReference type="Pfam" id="PF00496">
    <property type="entry name" value="SBP_bac_5"/>
    <property type="match status" value="1"/>
</dbReference>
<dbReference type="PANTHER" id="PTHR30290:SF10">
    <property type="entry name" value="PERIPLASMIC OLIGOPEPTIDE-BINDING PROTEIN-RELATED"/>
    <property type="match status" value="1"/>
</dbReference>
<dbReference type="RefSeq" id="WP_307251139.1">
    <property type="nucleotide sequence ID" value="NZ_JAUSUV010000003.1"/>
</dbReference>
<protein>
    <submittedName>
        <fullName evidence="7">ABC-type oligopeptide transport system substrate-binding subunit</fullName>
    </submittedName>
</protein>
<dbReference type="InterPro" id="IPR030678">
    <property type="entry name" value="Peptide/Ni-bd"/>
</dbReference>
<keyword evidence="5" id="KW-0812">Transmembrane</keyword>
<evidence type="ECO:0000256" key="1">
    <source>
        <dbReference type="ARBA" id="ARBA00004193"/>
    </source>
</evidence>
<dbReference type="PIRSF" id="PIRSF002741">
    <property type="entry name" value="MppA"/>
    <property type="match status" value="1"/>
</dbReference>
<comment type="subcellular location">
    <subcellularLocation>
        <location evidence="1">Cell membrane</location>
        <topology evidence="1">Lipid-anchor</topology>
    </subcellularLocation>
</comment>
<comment type="similarity">
    <text evidence="2">Belongs to the bacterial solute-binding protein 5 family.</text>
</comment>
<dbReference type="InterPro" id="IPR023765">
    <property type="entry name" value="SBP_5_CS"/>
</dbReference>
<keyword evidence="8" id="KW-1185">Reference proteome</keyword>
<feature type="domain" description="Solute-binding protein family 5" evidence="6">
    <location>
        <begin position="128"/>
        <end position="338"/>
    </location>
</feature>
<reference evidence="7 8" key="1">
    <citation type="submission" date="2023-07" db="EMBL/GenBank/DDBJ databases">
        <title>Genomic Encyclopedia of Type Strains, Phase IV (KMG-IV): sequencing the most valuable type-strain genomes for metagenomic binning, comparative biology and taxonomic classification.</title>
        <authorList>
            <person name="Goeker M."/>
        </authorList>
    </citation>
    <scope>NUCLEOTIDE SEQUENCE [LARGE SCALE GENOMIC DNA]</scope>
    <source>
        <strain evidence="7 8">DSM 46876</strain>
    </source>
</reference>
<keyword evidence="3" id="KW-0813">Transport</keyword>
<evidence type="ECO:0000256" key="2">
    <source>
        <dbReference type="ARBA" id="ARBA00005695"/>
    </source>
</evidence>
<dbReference type="GO" id="GO:0015833">
    <property type="term" value="P:peptide transport"/>
    <property type="evidence" value="ECO:0007669"/>
    <property type="project" value="TreeGrafter"/>
</dbReference>
<feature type="transmembrane region" description="Helical" evidence="5">
    <location>
        <begin position="46"/>
        <end position="66"/>
    </location>
</feature>
<dbReference type="GO" id="GO:1904680">
    <property type="term" value="F:peptide transmembrane transporter activity"/>
    <property type="evidence" value="ECO:0007669"/>
    <property type="project" value="TreeGrafter"/>
</dbReference>
<proteinExistence type="inferred from homology"/>
<dbReference type="Gene3D" id="3.10.105.10">
    <property type="entry name" value="Dipeptide-binding Protein, Domain 3"/>
    <property type="match status" value="1"/>
</dbReference>
<evidence type="ECO:0000313" key="7">
    <source>
        <dbReference type="EMBL" id="MDQ0416560.1"/>
    </source>
</evidence>
<dbReference type="GO" id="GO:0043190">
    <property type="term" value="C:ATP-binding cassette (ABC) transporter complex"/>
    <property type="evidence" value="ECO:0007669"/>
    <property type="project" value="InterPro"/>
</dbReference>
<dbReference type="InterPro" id="IPR000914">
    <property type="entry name" value="SBP_5_dom"/>
</dbReference>
<dbReference type="PANTHER" id="PTHR30290">
    <property type="entry name" value="PERIPLASMIC BINDING COMPONENT OF ABC TRANSPORTER"/>
    <property type="match status" value="1"/>
</dbReference>
<comment type="caution">
    <text evidence="7">The sequence shown here is derived from an EMBL/GenBank/DDBJ whole genome shotgun (WGS) entry which is preliminary data.</text>
</comment>
<evidence type="ECO:0000256" key="4">
    <source>
        <dbReference type="ARBA" id="ARBA00022729"/>
    </source>
</evidence>
<dbReference type="EMBL" id="JAUSUV010000003">
    <property type="protein sequence ID" value="MDQ0416560.1"/>
    <property type="molecule type" value="Genomic_DNA"/>
</dbReference>
<name>A0AAJ1WRG7_9BACL</name>
<accession>A0AAJ1WRG7</accession>
<keyword evidence="5" id="KW-0472">Membrane</keyword>
<dbReference type="InterPro" id="IPR039424">
    <property type="entry name" value="SBP_5"/>
</dbReference>
<evidence type="ECO:0000259" key="6">
    <source>
        <dbReference type="Pfam" id="PF00496"/>
    </source>
</evidence>
<keyword evidence="5" id="KW-1133">Transmembrane helix</keyword>
<dbReference type="PROSITE" id="PS01040">
    <property type="entry name" value="SBP_BACTERIAL_5"/>
    <property type="match status" value="1"/>
</dbReference>
<dbReference type="Proteomes" id="UP001238450">
    <property type="component" value="Unassembled WGS sequence"/>
</dbReference>
<dbReference type="GO" id="GO:0042597">
    <property type="term" value="C:periplasmic space"/>
    <property type="evidence" value="ECO:0007669"/>
    <property type="project" value="UniProtKB-ARBA"/>
</dbReference>